<name>A0A8X6R1D3_NEPPI</name>
<accession>A0A8X6R1D3</accession>
<dbReference type="OrthoDB" id="6414618at2759"/>
<reference evidence="1" key="1">
    <citation type="submission" date="2020-08" db="EMBL/GenBank/DDBJ databases">
        <title>Multicomponent nature underlies the extraordinary mechanical properties of spider dragline silk.</title>
        <authorList>
            <person name="Kono N."/>
            <person name="Nakamura H."/>
            <person name="Mori M."/>
            <person name="Yoshida Y."/>
            <person name="Ohtoshi R."/>
            <person name="Malay A.D."/>
            <person name="Moran D.A.P."/>
            <person name="Tomita M."/>
            <person name="Numata K."/>
            <person name="Arakawa K."/>
        </authorList>
    </citation>
    <scope>NUCLEOTIDE SEQUENCE</scope>
</reference>
<evidence type="ECO:0000313" key="1">
    <source>
        <dbReference type="EMBL" id="GFU43299.1"/>
    </source>
</evidence>
<protein>
    <submittedName>
        <fullName evidence="1">Uncharacterized protein</fullName>
    </submittedName>
</protein>
<dbReference type="Proteomes" id="UP000887013">
    <property type="component" value="Unassembled WGS sequence"/>
</dbReference>
<gene>
    <name evidence="1" type="primary">AVEN_205474_1</name>
    <name evidence="1" type="ORF">NPIL_12061</name>
</gene>
<evidence type="ECO:0000313" key="2">
    <source>
        <dbReference type="Proteomes" id="UP000887013"/>
    </source>
</evidence>
<dbReference type="AlphaFoldDB" id="A0A8X6R1D3"/>
<sequence>MSVCGIWQRGLFRLSRQEEEDEREIPKKKDAFAYLGEEMPNILPAGKKWSPSFTDDSCGVTVGRHDGCPPSGPFPFRPFRTYSSPLSRHEHFSLFGSRTRSVSIQKDASIDRSSGNREGILCFLKTFRNKSMKPHQLEWNNIYIFYFNNNISVY</sequence>
<organism evidence="1 2">
    <name type="scientific">Nephila pilipes</name>
    <name type="common">Giant wood spider</name>
    <name type="synonym">Nephila maculata</name>
    <dbReference type="NCBI Taxonomy" id="299642"/>
    <lineage>
        <taxon>Eukaryota</taxon>
        <taxon>Metazoa</taxon>
        <taxon>Ecdysozoa</taxon>
        <taxon>Arthropoda</taxon>
        <taxon>Chelicerata</taxon>
        <taxon>Arachnida</taxon>
        <taxon>Araneae</taxon>
        <taxon>Araneomorphae</taxon>
        <taxon>Entelegynae</taxon>
        <taxon>Araneoidea</taxon>
        <taxon>Nephilidae</taxon>
        <taxon>Nephila</taxon>
    </lineage>
</organism>
<proteinExistence type="predicted"/>
<dbReference type="EMBL" id="BMAW01085508">
    <property type="protein sequence ID" value="GFU43299.1"/>
    <property type="molecule type" value="Genomic_DNA"/>
</dbReference>
<comment type="caution">
    <text evidence="1">The sequence shown here is derived from an EMBL/GenBank/DDBJ whole genome shotgun (WGS) entry which is preliminary data.</text>
</comment>
<keyword evidence="2" id="KW-1185">Reference proteome</keyword>